<dbReference type="GeneID" id="36573588"/>
<organism evidence="8 9">
    <name type="scientific">Amorphotheca resinae ATCC 22711</name>
    <dbReference type="NCBI Taxonomy" id="857342"/>
    <lineage>
        <taxon>Eukaryota</taxon>
        <taxon>Fungi</taxon>
        <taxon>Dikarya</taxon>
        <taxon>Ascomycota</taxon>
        <taxon>Pezizomycotina</taxon>
        <taxon>Leotiomycetes</taxon>
        <taxon>Helotiales</taxon>
        <taxon>Amorphothecaceae</taxon>
        <taxon>Amorphotheca</taxon>
    </lineage>
</organism>
<feature type="compositionally biased region" description="Polar residues" evidence="6">
    <location>
        <begin position="137"/>
        <end position="147"/>
    </location>
</feature>
<dbReference type="SUPFAM" id="SSF57701">
    <property type="entry name" value="Zn2/Cys6 DNA-binding domain"/>
    <property type="match status" value="1"/>
</dbReference>
<dbReference type="PANTHER" id="PTHR47338:SF4">
    <property type="entry name" value="ZN(II)2CYS6 TRANSCRIPTION FACTOR (EUROFUNG)"/>
    <property type="match status" value="1"/>
</dbReference>
<dbReference type="CDD" id="cd00067">
    <property type="entry name" value="GAL4"/>
    <property type="match status" value="1"/>
</dbReference>
<keyword evidence="2" id="KW-0479">Metal-binding</keyword>
<evidence type="ECO:0000256" key="1">
    <source>
        <dbReference type="ARBA" id="ARBA00004123"/>
    </source>
</evidence>
<keyword evidence="5" id="KW-0539">Nucleus</keyword>
<keyword evidence="4" id="KW-0804">Transcription</keyword>
<proteinExistence type="predicted"/>
<dbReference type="InParanoid" id="A0A2T3AV72"/>
<dbReference type="Gene3D" id="4.10.240.10">
    <property type="entry name" value="Zn(2)-C6 fungal-type DNA-binding domain"/>
    <property type="match status" value="1"/>
</dbReference>
<dbReference type="Proteomes" id="UP000241818">
    <property type="component" value="Unassembled WGS sequence"/>
</dbReference>
<sequence>CPNDCQPSTCNLQPQPEDQPPRSRCVRDHIYIRIRMSSNESEDSRQQYTEYRAIKRIRQACANCRRKKVRCSGERPVCSFCQRLSQPCSYNDGHTIQQGEQNSDVSANLQINDAGVISRIEALESQLKSLQEEFHRTQTPARQSSSPPRDELDGETVIQTLPDASPAIQDEASRPVLNSQGLGEDYRRFQKLPPKDIQDAIIDQYFASCEGQPYSLFHEPLFRQRLGDGRVPEYLLFSVLATGLRHCPIGSLHGYQSDAIEQYTKQSWKIVVKEWNQLDGGSDLDLTRAVLLHSVIDFTSGKHHQGWIKIGLTIRLSQDLGLMDEPDVTLSPIDKEERRRLFWSIYLLDKYVSCNKNRPAGIMDEDCTVQLPCRGEEFEGGQDVTTQSLEQILSLTPSTPPGSFALTVSVSCLLMKATKYCLSVKGGACRIPPWDPTSPFASISSKLDSLEARYQIGGHFDFAAVAEKFQAAGRATRVDLQYLILANALWYLSQCLLYHPLLLLRRPNIANISGHGARNFFRRALESVREHAAGLSRFMKEISIAGYCSKMSMHGYCLLVPSTVHILNLSSTDPAVQEESSQLLESNIEILKELSLTWPSAKLMVINLSPNGLCCG</sequence>
<feature type="region of interest" description="Disordered" evidence="6">
    <location>
        <begin position="132"/>
        <end position="153"/>
    </location>
</feature>
<gene>
    <name evidence="8" type="ORF">M430DRAFT_270342</name>
</gene>
<keyword evidence="9" id="KW-1185">Reference proteome</keyword>
<accession>A0A2T3AV72</accession>
<evidence type="ECO:0000256" key="6">
    <source>
        <dbReference type="SAM" id="MobiDB-lite"/>
    </source>
</evidence>
<dbReference type="PROSITE" id="PS00463">
    <property type="entry name" value="ZN2_CY6_FUNGAL_1"/>
    <property type="match status" value="1"/>
</dbReference>
<dbReference type="InterPro" id="IPR001138">
    <property type="entry name" value="Zn2Cys6_DnaBD"/>
</dbReference>
<evidence type="ECO:0000313" key="8">
    <source>
        <dbReference type="EMBL" id="PSS12561.1"/>
    </source>
</evidence>
<dbReference type="EMBL" id="KZ679015">
    <property type="protein sequence ID" value="PSS12561.1"/>
    <property type="molecule type" value="Genomic_DNA"/>
</dbReference>
<evidence type="ECO:0000256" key="4">
    <source>
        <dbReference type="ARBA" id="ARBA00023163"/>
    </source>
</evidence>
<dbReference type="GO" id="GO:0000981">
    <property type="term" value="F:DNA-binding transcription factor activity, RNA polymerase II-specific"/>
    <property type="evidence" value="ECO:0007669"/>
    <property type="project" value="InterPro"/>
</dbReference>
<dbReference type="GO" id="GO:0008270">
    <property type="term" value="F:zinc ion binding"/>
    <property type="evidence" value="ECO:0007669"/>
    <property type="project" value="InterPro"/>
</dbReference>
<dbReference type="PANTHER" id="PTHR47338">
    <property type="entry name" value="ZN(II)2CYS6 TRANSCRIPTION FACTOR (EUROFUNG)-RELATED"/>
    <property type="match status" value="1"/>
</dbReference>
<dbReference type="STRING" id="857342.A0A2T3AV72"/>
<comment type="subcellular location">
    <subcellularLocation>
        <location evidence="1">Nucleus</location>
    </subcellularLocation>
</comment>
<dbReference type="CDD" id="cd12148">
    <property type="entry name" value="fungal_TF_MHR"/>
    <property type="match status" value="1"/>
</dbReference>
<dbReference type="GO" id="GO:0003677">
    <property type="term" value="F:DNA binding"/>
    <property type="evidence" value="ECO:0007669"/>
    <property type="project" value="InterPro"/>
</dbReference>
<dbReference type="PROSITE" id="PS50048">
    <property type="entry name" value="ZN2_CY6_FUNGAL_2"/>
    <property type="match status" value="1"/>
</dbReference>
<dbReference type="AlphaFoldDB" id="A0A2T3AV72"/>
<evidence type="ECO:0000259" key="7">
    <source>
        <dbReference type="PROSITE" id="PS50048"/>
    </source>
</evidence>
<dbReference type="GO" id="GO:0006351">
    <property type="term" value="P:DNA-templated transcription"/>
    <property type="evidence" value="ECO:0007669"/>
    <property type="project" value="InterPro"/>
</dbReference>
<evidence type="ECO:0000256" key="5">
    <source>
        <dbReference type="ARBA" id="ARBA00023242"/>
    </source>
</evidence>
<dbReference type="SMART" id="SM00066">
    <property type="entry name" value="GAL4"/>
    <property type="match status" value="1"/>
</dbReference>
<protein>
    <recommendedName>
        <fullName evidence="7">Zn(2)-C6 fungal-type domain-containing protein</fullName>
    </recommendedName>
</protein>
<reference evidence="8 9" key="1">
    <citation type="journal article" date="2018" name="New Phytol.">
        <title>Comparative genomics and transcriptomics depict ericoid mycorrhizal fungi as versatile saprotrophs and plant mutualists.</title>
        <authorList>
            <person name="Martino E."/>
            <person name="Morin E."/>
            <person name="Grelet G.A."/>
            <person name="Kuo A."/>
            <person name="Kohler A."/>
            <person name="Daghino S."/>
            <person name="Barry K.W."/>
            <person name="Cichocki N."/>
            <person name="Clum A."/>
            <person name="Dockter R.B."/>
            <person name="Hainaut M."/>
            <person name="Kuo R.C."/>
            <person name="LaButti K."/>
            <person name="Lindahl B.D."/>
            <person name="Lindquist E.A."/>
            <person name="Lipzen A."/>
            <person name="Khouja H.R."/>
            <person name="Magnuson J."/>
            <person name="Murat C."/>
            <person name="Ohm R.A."/>
            <person name="Singer S.W."/>
            <person name="Spatafora J.W."/>
            <person name="Wang M."/>
            <person name="Veneault-Fourrey C."/>
            <person name="Henrissat B."/>
            <person name="Grigoriev I.V."/>
            <person name="Martin F.M."/>
            <person name="Perotto S."/>
        </authorList>
    </citation>
    <scope>NUCLEOTIDE SEQUENCE [LARGE SCALE GENOMIC DNA]</scope>
    <source>
        <strain evidence="8 9">ATCC 22711</strain>
    </source>
</reference>
<evidence type="ECO:0000256" key="2">
    <source>
        <dbReference type="ARBA" id="ARBA00022723"/>
    </source>
</evidence>
<dbReference type="GO" id="GO:0005634">
    <property type="term" value="C:nucleus"/>
    <property type="evidence" value="ECO:0007669"/>
    <property type="project" value="UniProtKB-SubCell"/>
</dbReference>
<dbReference type="Pfam" id="PF00172">
    <property type="entry name" value="Zn_clus"/>
    <property type="match status" value="1"/>
</dbReference>
<dbReference type="OrthoDB" id="424974at2759"/>
<evidence type="ECO:0000256" key="3">
    <source>
        <dbReference type="ARBA" id="ARBA00023015"/>
    </source>
</evidence>
<dbReference type="SMART" id="SM00906">
    <property type="entry name" value="Fungal_trans"/>
    <property type="match status" value="1"/>
</dbReference>
<dbReference type="InterPro" id="IPR050815">
    <property type="entry name" value="TF_fung"/>
</dbReference>
<dbReference type="InterPro" id="IPR007219">
    <property type="entry name" value="XnlR_reg_dom"/>
</dbReference>
<feature type="non-terminal residue" evidence="8">
    <location>
        <position position="1"/>
    </location>
</feature>
<keyword evidence="3" id="KW-0805">Transcription regulation</keyword>
<dbReference type="Pfam" id="PF04082">
    <property type="entry name" value="Fungal_trans"/>
    <property type="match status" value="1"/>
</dbReference>
<dbReference type="InterPro" id="IPR036864">
    <property type="entry name" value="Zn2-C6_fun-type_DNA-bd_sf"/>
</dbReference>
<dbReference type="RefSeq" id="XP_024718559.1">
    <property type="nucleotide sequence ID" value="XM_024865507.1"/>
</dbReference>
<evidence type="ECO:0000313" key="9">
    <source>
        <dbReference type="Proteomes" id="UP000241818"/>
    </source>
</evidence>
<name>A0A2T3AV72_AMORE</name>
<feature type="domain" description="Zn(2)-C6 fungal-type" evidence="7">
    <location>
        <begin position="60"/>
        <end position="90"/>
    </location>
</feature>